<evidence type="ECO:0000313" key="1">
    <source>
        <dbReference type="EMBL" id="CAA2107229.1"/>
    </source>
</evidence>
<dbReference type="RefSeq" id="WP_339091680.1">
    <property type="nucleotide sequence ID" value="NZ_LR743507.1"/>
</dbReference>
<dbReference type="EMBL" id="LR743507">
    <property type="protein sequence ID" value="CAA2107229.1"/>
    <property type="molecule type" value="Genomic_DNA"/>
</dbReference>
<dbReference type="AlphaFoldDB" id="A0A679J1Q1"/>
<name>A0A679J1Q1_VARPD</name>
<accession>A0A679J1Q1</accession>
<sequence>MPDQPPFTESCVAASVPRTSRSDILALLNTRLHPALQEILAAEVASGNRVTDAGVDWPDAGSVHVTLSRRFDSRHASAEAVFSPCDDPHYWHADYSTADAPRHLLIC</sequence>
<organism evidence="1">
    <name type="scientific">Variovorax paradoxus</name>
    <dbReference type="NCBI Taxonomy" id="34073"/>
    <lineage>
        <taxon>Bacteria</taxon>
        <taxon>Pseudomonadati</taxon>
        <taxon>Pseudomonadota</taxon>
        <taxon>Betaproteobacteria</taxon>
        <taxon>Burkholderiales</taxon>
        <taxon>Comamonadaceae</taxon>
        <taxon>Variovorax</taxon>
    </lineage>
</organism>
<gene>
    <name evidence="1" type="ORF">VVAX_04132</name>
</gene>
<proteinExistence type="predicted"/>
<reference evidence="1" key="1">
    <citation type="submission" date="2019-12" db="EMBL/GenBank/DDBJ databases">
        <authorList>
            <person name="Cremers G."/>
        </authorList>
    </citation>
    <scope>NUCLEOTIDE SEQUENCE</scope>
    <source>
        <strain evidence="1">Vvax</strain>
    </source>
</reference>
<protein>
    <submittedName>
        <fullName evidence="1">Uncharacterized protein</fullName>
    </submittedName>
</protein>